<proteinExistence type="predicted"/>
<dbReference type="RefSeq" id="WP_270878167.1">
    <property type="nucleotide sequence ID" value="NZ_JAQFVF010000018.1"/>
</dbReference>
<reference evidence="2" key="1">
    <citation type="journal article" date="2019" name="Int. J. Syst. Evol. Microbiol.">
        <title>The Global Catalogue of Microorganisms (GCM) 10K type strain sequencing project: providing services to taxonomists for standard genome sequencing and annotation.</title>
        <authorList>
            <consortium name="The Broad Institute Genomics Platform"/>
            <consortium name="The Broad Institute Genome Sequencing Center for Infectious Disease"/>
            <person name="Wu L."/>
            <person name="Ma J."/>
        </authorList>
    </citation>
    <scope>NUCLEOTIDE SEQUENCE [LARGE SCALE GENOMIC DNA]</scope>
    <source>
        <strain evidence="2">KACC 11904</strain>
    </source>
</reference>
<protein>
    <submittedName>
        <fullName evidence="1">Ethanolamine ammonia-lyase reactivating factor EutA</fullName>
    </submittedName>
</protein>
<comment type="caution">
    <text evidence="1">The sequence shown here is derived from an EMBL/GenBank/DDBJ whole genome shotgun (WGS) entry which is preliminary data.</text>
</comment>
<evidence type="ECO:0000313" key="1">
    <source>
        <dbReference type="EMBL" id="MFC5448496.1"/>
    </source>
</evidence>
<dbReference type="SUPFAM" id="SSF53067">
    <property type="entry name" value="Actin-like ATPase domain"/>
    <property type="match status" value="1"/>
</dbReference>
<name>A0ABW0K6L2_9BACL</name>
<dbReference type="Proteomes" id="UP001596044">
    <property type="component" value="Unassembled WGS sequence"/>
</dbReference>
<sequence>MEDQWITSVGIDIGTSTTKMIVSRLRLSRTSNALSLPRFEIVERELIYASPIYPTPLRSATEVDAERIGALLAFEYAQAGVRAAELKSGAVIITGETANTTNAQIIVHLLAEQAGDFVVATAGADLEALLAGKGAGADRLSLHTREAVANIDVGGGTANVAIFKRGKPLGTVTFHIGGRLIQLDRTGRITAISASLKPWLEANGYLLSIGQVVGFHQLESICTSMCRDMLDYISGRVAPGERAGLKALILGKPLPDVPQIETWTISGGIGLCLHEPDPADMAASARYGDMGPLLARCMREQAAAYPIRLLQPDQTVRATVIGAGMQSTEISGATIQVDAALLPIRNLPVLKMDVPLKTLAAPGDADAFEASVMQVMRTGKALFGQDAKETAPPFAFALSLSFTPTYALLQLMASALIAGYRTLFPEIGSLVVICESDIAKALGQSLSKHAAGRLRIICIDQISVEYGDYIDLGEPISGMMIPVVVKTLAFPGTAQGGMPR</sequence>
<evidence type="ECO:0000313" key="2">
    <source>
        <dbReference type="Proteomes" id="UP001596044"/>
    </source>
</evidence>
<gene>
    <name evidence="1" type="ORF">ACFPOG_09495</name>
</gene>
<dbReference type="InterPro" id="IPR009377">
    <property type="entry name" value="EutA"/>
</dbReference>
<dbReference type="PANTHER" id="PTHR32432">
    <property type="entry name" value="CELL DIVISION PROTEIN FTSA-RELATED"/>
    <property type="match status" value="1"/>
</dbReference>
<dbReference type="Pfam" id="PF06277">
    <property type="entry name" value="EutA"/>
    <property type="match status" value="1"/>
</dbReference>
<keyword evidence="2" id="KW-1185">Reference proteome</keyword>
<dbReference type="PANTHER" id="PTHR32432:SF13">
    <property type="entry name" value="ETHANOLAMINE AMMONIA-LYASE REACTIVASE EUTA"/>
    <property type="match status" value="1"/>
</dbReference>
<organism evidence="1 2">
    <name type="scientific">Paenibacillus aestuarii</name>
    <dbReference type="NCBI Taxonomy" id="516965"/>
    <lineage>
        <taxon>Bacteria</taxon>
        <taxon>Bacillati</taxon>
        <taxon>Bacillota</taxon>
        <taxon>Bacilli</taxon>
        <taxon>Bacillales</taxon>
        <taxon>Paenibacillaceae</taxon>
        <taxon>Paenibacillus</taxon>
    </lineage>
</organism>
<dbReference type="EMBL" id="JBHSMJ010000009">
    <property type="protein sequence ID" value="MFC5448496.1"/>
    <property type="molecule type" value="Genomic_DNA"/>
</dbReference>
<dbReference type="PIRSF" id="PIRSF012293">
    <property type="entry name" value="EutA"/>
    <property type="match status" value="1"/>
</dbReference>
<dbReference type="InterPro" id="IPR043129">
    <property type="entry name" value="ATPase_NBD"/>
</dbReference>
<dbReference type="InterPro" id="IPR050696">
    <property type="entry name" value="FtsA/MreB"/>
</dbReference>
<accession>A0ABW0K6L2</accession>